<feature type="transmembrane region" description="Helical" evidence="1">
    <location>
        <begin position="50"/>
        <end position="76"/>
    </location>
</feature>
<dbReference type="Pfam" id="PF08592">
    <property type="entry name" value="Anthrone_oxy"/>
    <property type="match status" value="1"/>
</dbReference>
<keyword evidence="1" id="KW-0472">Membrane</keyword>
<evidence type="ECO:0000256" key="1">
    <source>
        <dbReference type="SAM" id="Phobius"/>
    </source>
</evidence>
<dbReference type="AlphaFoldDB" id="A0A3A5MV79"/>
<dbReference type="Proteomes" id="UP000272015">
    <property type="component" value="Unassembled WGS sequence"/>
</dbReference>
<evidence type="ECO:0000313" key="2">
    <source>
        <dbReference type="EMBL" id="RJT89104.1"/>
    </source>
</evidence>
<keyword evidence="3" id="KW-1185">Reference proteome</keyword>
<keyword evidence="1" id="KW-0812">Transmembrane</keyword>
<feature type="transmembrane region" description="Helical" evidence="1">
    <location>
        <begin position="6"/>
        <end position="29"/>
    </location>
</feature>
<evidence type="ECO:0000313" key="3">
    <source>
        <dbReference type="Proteomes" id="UP000272015"/>
    </source>
</evidence>
<dbReference type="InterPro" id="IPR013901">
    <property type="entry name" value="Anthrone_oxy"/>
</dbReference>
<reference evidence="2 3" key="1">
    <citation type="submission" date="2018-09" db="EMBL/GenBank/DDBJ databases">
        <title>Novel species of Cryobacterium.</title>
        <authorList>
            <person name="Liu Q."/>
            <person name="Xin Y.-H."/>
        </authorList>
    </citation>
    <scope>NUCLEOTIDE SEQUENCE [LARGE SCALE GENOMIC DNA]</scope>
    <source>
        <strain evidence="2 3">Hh39</strain>
    </source>
</reference>
<protein>
    <submittedName>
        <fullName evidence="2">DUF1772 domain-containing protein</fullName>
    </submittedName>
</protein>
<feature type="transmembrane region" description="Helical" evidence="1">
    <location>
        <begin position="82"/>
        <end position="104"/>
    </location>
</feature>
<name>A0A3A5MV79_9MICO</name>
<accession>A0A3A5MV79</accession>
<organism evidence="2 3">
    <name type="scientific">Cryobacterium melibiosiphilum</name>
    <dbReference type="NCBI Taxonomy" id="995039"/>
    <lineage>
        <taxon>Bacteria</taxon>
        <taxon>Bacillati</taxon>
        <taxon>Actinomycetota</taxon>
        <taxon>Actinomycetes</taxon>
        <taxon>Micrococcales</taxon>
        <taxon>Microbacteriaceae</taxon>
        <taxon>Cryobacterium</taxon>
    </lineage>
</organism>
<sequence>MLAEILTTITAVGAAVMGGVFLAFSVMVMPALRRRPAADAIGVMQQINVAAVRPLFLAVLFGTAAASVALIVGQILDPAADAAQRLVGSALYLASVAVTIGFHVPRNNALARLDPNAAESDAAWTTFAAQWTAGNHVRALLGVAAAVTLLL</sequence>
<keyword evidence="1" id="KW-1133">Transmembrane helix</keyword>
<dbReference type="RefSeq" id="WP_119974105.1">
    <property type="nucleotide sequence ID" value="NZ_JBHSQA010000017.1"/>
</dbReference>
<proteinExistence type="predicted"/>
<gene>
    <name evidence="2" type="ORF">D6T64_08075</name>
</gene>
<dbReference type="EMBL" id="QZVS01000077">
    <property type="protein sequence ID" value="RJT89104.1"/>
    <property type="molecule type" value="Genomic_DNA"/>
</dbReference>
<dbReference type="OrthoDB" id="4827927at2"/>
<comment type="caution">
    <text evidence="2">The sequence shown here is derived from an EMBL/GenBank/DDBJ whole genome shotgun (WGS) entry which is preliminary data.</text>
</comment>